<dbReference type="Proteomes" id="UP000435304">
    <property type="component" value="Unassembled WGS sequence"/>
</dbReference>
<dbReference type="EMBL" id="WPCU01000004">
    <property type="protein sequence ID" value="MVA75327.1"/>
    <property type="molecule type" value="Genomic_DNA"/>
</dbReference>
<keyword evidence="5" id="KW-1185">Reference proteome</keyword>
<dbReference type="SMART" id="SM00220">
    <property type="entry name" value="S_TKc"/>
    <property type="match status" value="1"/>
</dbReference>
<feature type="region of interest" description="Disordered" evidence="1">
    <location>
        <begin position="391"/>
        <end position="425"/>
    </location>
</feature>
<evidence type="ECO:0000313" key="4">
    <source>
        <dbReference type="EMBL" id="MVA75327.1"/>
    </source>
</evidence>
<dbReference type="Gene3D" id="1.10.510.10">
    <property type="entry name" value="Transferase(Phosphotransferase) domain 1"/>
    <property type="match status" value="1"/>
</dbReference>
<dbReference type="GO" id="GO:0004672">
    <property type="term" value="F:protein kinase activity"/>
    <property type="evidence" value="ECO:0007669"/>
    <property type="project" value="InterPro"/>
</dbReference>
<evidence type="ECO:0000256" key="1">
    <source>
        <dbReference type="SAM" id="MobiDB-lite"/>
    </source>
</evidence>
<feature type="compositionally biased region" description="Low complexity" evidence="1">
    <location>
        <begin position="244"/>
        <end position="259"/>
    </location>
</feature>
<dbReference type="RefSeq" id="WP_156608374.1">
    <property type="nucleotide sequence ID" value="NZ_WPCU01000004.1"/>
</dbReference>
<name>A0A6A9UVU1_9ACTN</name>
<protein>
    <recommendedName>
        <fullName evidence="3">Protein kinase domain-containing protein</fullName>
    </recommendedName>
</protein>
<feature type="compositionally biased region" description="Pro residues" evidence="1">
    <location>
        <begin position="315"/>
        <end position="340"/>
    </location>
</feature>
<proteinExistence type="predicted"/>
<dbReference type="PROSITE" id="PS50011">
    <property type="entry name" value="PROTEIN_KINASE_DOM"/>
    <property type="match status" value="1"/>
</dbReference>
<dbReference type="InterPro" id="IPR000719">
    <property type="entry name" value="Prot_kinase_dom"/>
</dbReference>
<gene>
    <name evidence="4" type="ORF">GC722_04685</name>
</gene>
<organism evidence="4 5">
    <name type="scientific">Auraticoccus cholistanensis</name>
    <dbReference type="NCBI Taxonomy" id="2656650"/>
    <lineage>
        <taxon>Bacteria</taxon>
        <taxon>Bacillati</taxon>
        <taxon>Actinomycetota</taxon>
        <taxon>Actinomycetes</taxon>
        <taxon>Propionibacteriales</taxon>
        <taxon>Propionibacteriaceae</taxon>
        <taxon>Auraticoccus</taxon>
    </lineage>
</organism>
<reference evidence="4 5" key="1">
    <citation type="submission" date="2019-12" db="EMBL/GenBank/DDBJ databases">
        <title>Auraticoccus cholistani sp. nov., an actinomycete isolated from soil of Cholistan desert.</title>
        <authorList>
            <person name="Cheema M.T."/>
        </authorList>
    </citation>
    <scope>NUCLEOTIDE SEQUENCE [LARGE SCALE GENOMIC DNA]</scope>
    <source>
        <strain evidence="4 5">F435</strain>
    </source>
</reference>
<feature type="domain" description="Protein kinase" evidence="3">
    <location>
        <begin position="18"/>
        <end position="332"/>
    </location>
</feature>
<accession>A0A6A9UVU1</accession>
<evidence type="ECO:0000259" key="3">
    <source>
        <dbReference type="PROSITE" id="PS50011"/>
    </source>
</evidence>
<dbReference type="GO" id="GO:0005524">
    <property type="term" value="F:ATP binding"/>
    <property type="evidence" value="ECO:0007669"/>
    <property type="project" value="InterPro"/>
</dbReference>
<feature type="region of interest" description="Disordered" evidence="1">
    <location>
        <begin position="237"/>
        <end position="353"/>
    </location>
</feature>
<comment type="caution">
    <text evidence="4">The sequence shown here is derived from an EMBL/GenBank/DDBJ whole genome shotgun (WGS) entry which is preliminary data.</text>
</comment>
<feature type="compositionally biased region" description="Low complexity" evidence="1">
    <location>
        <begin position="283"/>
        <end position="310"/>
    </location>
</feature>
<sequence length="513" mass="52130">MQPATPAGRRVGTRLGSSRLTDLLHETSARAIYRAEEPGGSVALVMVLSEQVAAHPVVRSRFSSWMARGAGVLERHLVPLRRWGEVDGLLCAELGVLSGTGLATLLEHQPLPPARALALLEDLAAAVDAAHSRGVAHLALSPTTVVVGHDEVARVTDLGLGALLAEAGVAPDAPELAYRAPWLTGPVDPAGPAATAADLWSLAALLHDALTGVGPAAAPAAVPAALVQLLRQRLGPRPAGSQTAAELARAARAAMAAGGPPVPLPPRSEPDPEATALRSALHGPGPARPAVPVRTPPGTTTPATSASGVTRPLTAPTPPAGPPAPPQQHPAPPQQPPVPPQQRQQPPSTIRAAPRRRSLVPVVALLLALLAVVATGVFLWLLFDPPGRPGGTAGTAAPRTTQQPSPQGTDGEEPRSPSATPRATPALPAGAVVCEPAGGPAGGLRGSAAGTPRTSCPFAEETRQQLARTPDPFAAQQVEATSPVTRQTYTLSCDSADGLITCTGGDDAVVLVW</sequence>
<keyword evidence="2" id="KW-0812">Transmembrane</keyword>
<evidence type="ECO:0000256" key="2">
    <source>
        <dbReference type="SAM" id="Phobius"/>
    </source>
</evidence>
<feature type="transmembrane region" description="Helical" evidence="2">
    <location>
        <begin position="359"/>
        <end position="383"/>
    </location>
</feature>
<evidence type="ECO:0000313" key="5">
    <source>
        <dbReference type="Proteomes" id="UP000435304"/>
    </source>
</evidence>
<dbReference type="AlphaFoldDB" id="A0A6A9UVU1"/>
<keyword evidence="2" id="KW-0472">Membrane</keyword>
<dbReference type="SUPFAM" id="SSF56112">
    <property type="entry name" value="Protein kinase-like (PK-like)"/>
    <property type="match status" value="1"/>
</dbReference>
<dbReference type="InterPro" id="IPR011009">
    <property type="entry name" value="Kinase-like_dom_sf"/>
</dbReference>
<keyword evidence="2" id="KW-1133">Transmembrane helix</keyword>